<evidence type="ECO:0000313" key="2">
    <source>
        <dbReference type="EMBL" id="KAG8072315.1"/>
    </source>
</evidence>
<feature type="compositionally biased region" description="Low complexity" evidence="1">
    <location>
        <begin position="225"/>
        <end position="247"/>
    </location>
</feature>
<dbReference type="Proteomes" id="UP000729402">
    <property type="component" value="Unassembled WGS sequence"/>
</dbReference>
<keyword evidence="3" id="KW-1185">Reference proteome</keyword>
<reference evidence="2" key="1">
    <citation type="journal article" date="2021" name="bioRxiv">
        <title>Whole Genome Assembly and Annotation of Northern Wild Rice, Zizania palustris L., Supports a Whole Genome Duplication in the Zizania Genus.</title>
        <authorList>
            <person name="Haas M."/>
            <person name="Kono T."/>
            <person name="Macchietto M."/>
            <person name="Millas R."/>
            <person name="McGilp L."/>
            <person name="Shao M."/>
            <person name="Duquette J."/>
            <person name="Hirsch C.N."/>
            <person name="Kimball J."/>
        </authorList>
    </citation>
    <scope>NUCLEOTIDE SEQUENCE</scope>
    <source>
        <tissue evidence="2">Fresh leaf tissue</tissue>
    </source>
</reference>
<evidence type="ECO:0000256" key="1">
    <source>
        <dbReference type="SAM" id="MobiDB-lite"/>
    </source>
</evidence>
<protein>
    <submittedName>
        <fullName evidence="2">Uncharacterized protein</fullName>
    </submittedName>
</protein>
<proteinExistence type="predicted"/>
<name>A0A8J5VMG9_ZIZPA</name>
<dbReference type="EMBL" id="JAAALK010000283">
    <property type="protein sequence ID" value="KAG8072315.1"/>
    <property type="molecule type" value="Genomic_DNA"/>
</dbReference>
<dbReference type="OrthoDB" id="681077at2759"/>
<evidence type="ECO:0000313" key="3">
    <source>
        <dbReference type="Proteomes" id="UP000729402"/>
    </source>
</evidence>
<accession>A0A8J5VMG9</accession>
<dbReference type="PANTHER" id="PTHR47481">
    <property type="match status" value="1"/>
</dbReference>
<dbReference type="AlphaFoldDB" id="A0A8J5VMG9"/>
<reference evidence="2" key="2">
    <citation type="submission" date="2021-02" db="EMBL/GenBank/DDBJ databases">
        <authorList>
            <person name="Kimball J.A."/>
            <person name="Haas M.W."/>
            <person name="Macchietto M."/>
            <person name="Kono T."/>
            <person name="Duquette J."/>
            <person name="Shao M."/>
        </authorList>
    </citation>
    <scope>NUCLEOTIDE SEQUENCE</scope>
    <source>
        <tissue evidence="2">Fresh leaf tissue</tissue>
    </source>
</reference>
<sequence length="361" mass="38612">MTASSSSSGTNPFAAAAAVAISAATAQLINIKSHVPATLDLGDSNFTTWRTFFLIAFRKFGVLDHIDDTRLANLMLDDAEWTQIDTCIVSWLYTTLSFDLLSAVIQPADDAYTTWTAITDQFLDNVVYRTVQARQQFHGLHQGDMTITEYCGQLKVLTDTLRDVGAPVSDPDLVVSLLSGLNDKFSNCVTTISAARPRMTFRQARSFLLQEEIWMNTRAQKAAATALLSSSRSTGASPATPAAGSAPPTSPSVPQAGGQHSGGNDNRARKRKKQDSRPRNNQGCTTTGGQSRGTPTAASWDNPWHGVVQAWPLASLSQVQPSTGLLGARPGVQPQQSMAALHQPAGQLPPALYQALTGLSL</sequence>
<dbReference type="Pfam" id="PF14223">
    <property type="entry name" value="Retrotran_gag_2"/>
    <property type="match status" value="1"/>
</dbReference>
<organism evidence="2 3">
    <name type="scientific">Zizania palustris</name>
    <name type="common">Northern wild rice</name>
    <dbReference type="NCBI Taxonomy" id="103762"/>
    <lineage>
        <taxon>Eukaryota</taxon>
        <taxon>Viridiplantae</taxon>
        <taxon>Streptophyta</taxon>
        <taxon>Embryophyta</taxon>
        <taxon>Tracheophyta</taxon>
        <taxon>Spermatophyta</taxon>
        <taxon>Magnoliopsida</taxon>
        <taxon>Liliopsida</taxon>
        <taxon>Poales</taxon>
        <taxon>Poaceae</taxon>
        <taxon>BOP clade</taxon>
        <taxon>Oryzoideae</taxon>
        <taxon>Oryzeae</taxon>
        <taxon>Zizaniinae</taxon>
        <taxon>Zizania</taxon>
    </lineage>
</organism>
<comment type="caution">
    <text evidence="2">The sequence shown here is derived from an EMBL/GenBank/DDBJ whole genome shotgun (WGS) entry which is preliminary data.</text>
</comment>
<dbReference type="PANTHER" id="PTHR47481:SF41">
    <property type="entry name" value="COPIA-LIKE POLYPROTEIN_RETROTRANSPOSON"/>
    <property type="match status" value="1"/>
</dbReference>
<gene>
    <name evidence="2" type="ORF">GUJ93_ZPchr0006g41704</name>
</gene>
<feature type="compositionally biased region" description="Polar residues" evidence="1">
    <location>
        <begin position="279"/>
        <end position="299"/>
    </location>
</feature>
<feature type="region of interest" description="Disordered" evidence="1">
    <location>
        <begin position="225"/>
        <end position="302"/>
    </location>
</feature>